<comment type="subcellular location">
    <subcellularLocation>
        <location evidence="1">Endomembrane system</location>
        <topology evidence="1">Multi-pass membrane protein</topology>
    </subcellularLocation>
    <subcellularLocation>
        <location evidence="3">Endoplasmic reticulum membrane</location>
    </subcellularLocation>
    <subcellularLocation>
        <location evidence="2">Nucleus envelope</location>
    </subcellularLocation>
</comment>
<evidence type="ECO:0000313" key="12">
    <source>
        <dbReference type="Proteomes" id="UP000688137"/>
    </source>
</evidence>
<evidence type="ECO:0000256" key="4">
    <source>
        <dbReference type="ARBA" id="ARBA00006627"/>
    </source>
</evidence>
<evidence type="ECO:0000256" key="9">
    <source>
        <dbReference type="ARBA" id="ARBA00023242"/>
    </source>
</evidence>
<accession>A0A8S1NLT0</accession>
<comment type="similarity">
    <text evidence="4">Belongs to the TMEM43 family.</text>
</comment>
<proteinExistence type="inferred from homology"/>
<evidence type="ECO:0000256" key="5">
    <source>
        <dbReference type="ARBA" id="ARBA00022692"/>
    </source>
</evidence>
<keyword evidence="8 10" id="KW-0472">Membrane</keyword>
<evidence type="ECO:0008006" key="13">
    <source>
        <dbReference type="Google" id="ProtNLM"/>
    </source>
</evidence>
<name>A0A8S1NLT0_PARPR</name>
<feature type="transmembrane region" description="Helical" evidence="10">
    <location>
        <begin position="788"/>
        <end position="806"/>
    </location>
</feature>
<organism evidence="11 12">
    <name type="scientific">Paramecium primaurelia</name>
    <dbReference type="NCBI Taxonomy" id="5886"/>
    <lineage>
        <taxon>Eukaryota</taxon>
        <taxon>Sar</taxon>
        <taxon>Alveolata</taxon>
        <taxon>Ciliophora</taxon>
        <taxon>Intramacronucleata</taxon>
        <taxon>Oligohymenophorea</taxon>
        <taxon>Peniculida</taxon>
        <taxon>Parameciidae</taxon>
        <taxon>Paramecium</taxon>
    </lineage>
</organism>
<dbReference type="GO" id="GO:0071763">
    <property type="term" value="P:nuclear membrane organization"/>
    <property type="evidence" value="ECO:0007669"/>
    <property type="project" value="TreeGrafter"/>
</dbReference>
<evidence type="ECO:0000256" key="8">
    <source>
        <dbReference type="ARBA" id="ARBA00023136"/>
    </source>
</evidence>
<dbReference type="PANTHER" id="PTHR13416">
    <property type="match status" value="1"/>
</dbReference>
<keyword evidence="7 10" id="KW-1133">Transmembrane helix</keyword>
<evidence type="ECO:0000256" key="7">
    <source>
        <dbReference type="ARBA" id="ARBA00022989"/>
    </source>
</evidence>
<keyword evidence="12" id="KW-1185">Reference proteome</keyword>
<evidence type="ECO:0000256" key="3">
    <source>
        <dbReference type="ARBA" id="ARBA00004586"/>
    </source>
</evidence>
<keyword evidence="9" id="KW-0539">Nucleus</keyword>
<dbReference type="Proteomes" id="UP000688137">
    <property type="component" value="Unassembled WGS sequence"/>
</dbReference>
<dbReference type="Pfam" id="PF07787">
    <property type="entry name" value="TMEM43"/>
    <property type="match status" value="1"/>
</dbReference>
<dbReference type="GO" id="GO:0005637">
    <property type="term" value="C:nuclear inner membrane"/>
    <property type="evidence" value="ECO:0007669"/>
    <property type="project" value="TreeGrafter"/>
</dbReference>
<dbReference type="PANTHER" id="PTHR13416:SF2">
    <property type="entry name" value="TRANSMEMBRANE PROTEIN 43"/>
    <property type="match status" value="1"/>
</dbReference>
<keyword evidence="6" id="KW-0256">Endoplasmic reticulum</keyword>
<dbReference type="GO" id="GO:0006629">
    <property type="term" value="P:lipid metabolic process"/>
    <property type="evidence" value="ECO:0007669"/>
    <property type="project" value="TreeGrafter"/>
</dbReference>
<feature type="transmembrane region" description="Helical" evidence="10">
    <location>
        <begin position="718"/>
        <end position="739"/>
    </location>
</feature>
<protein>
    <recommendedName>
        <fullName evidence="13">Transmembrane protein</fullName>
    </recommendedName>
</protein>
<dbReference type="EMBL" id="CAJJDM010000095">
    <property type="protein sequence ID" value="CAD8093090.1"/>
    <property type="molecule type" value="Genomic_DNA"/>
</dbReference>
<evidence type="ECO:0000313" key="11">
    <source>
        <dbReference type="EMBL" id="CAD8093090.1"/>
    </source>
</evidence>
<dbReference type="InterPro" id="IPR012430">
    <property type="entry name" value="TMEM43_fam"/>
</dbReference>
<dbReference type="OMA" id="YWPLQIL"/>
<gene>
    <name evidence="11" type="ORF">PPRIM_AZ9-3.1.T0920115</name>
</gene>
<keyword evidence="5 10" id="KW-0812">Transmembrane</keyword>
<evidence type="ECO:0000256" key="2">
    <source>
        <dbReference type="ARBA" id="ARBA00004259"/>
    </source>
</evidence>
<comment type="caution">
    <text evidence="11">The sequence shown here is derived from an EMBL/GenBank/DDBJ whole genome shotgun (WGS) entry which is preliminary data.</text>
</comment>
<dbReference type="AlphaFoldDB" id="A0A8S1NLT0"/>
<feature type="transmembrane region" description="Helical" evidence="10">
    <location>
        <begin position="759"/>
        <end position="781"/>
    </location>
</feature>
<evidence type="ECO:0000256" key="10">
    <source>
        <dbReference type="SAM" id="Phobius"/>
    </source>
</evidence>
<evidence type="ECO:0000256" key="6">
    <source>
        <dbReference type="ARBA" id="ARBA00022824"/>
    </source>
</evidence>
<feature type="transmembrane region" description="Helical" evidence="10">
    <location>
        <begin position="440"/>
        <end position="458"/>
    </location>
</feature>
<evidence type="ECO:0000256" key="1">
    <source>
        <dbReference type="ARBA" id="ARBA00004127"/>
    </source>
</evidence>
<reference evidence="11" key="1">
    <citation type="submission" date="2021-01" db="EMBL/GenBank/DDBJ databases">
        <authorList>
            <consortium name="Genoscope - CEA"/>
            <person name="William W."/>
        </authorList>
    </citation>
    <scope>NUCLEOTIDE SEQUENCE</scope>
</reference>
<dbReference type="GO" id="GO:0005789">
    <property type="term" value="C:endoplasmic reticulum membrane"/>
    <property type="evidence" value="ECO:0007669"/>
    <property type="project" value="UniProtKB-SubCell"/>
</dbReference>
<sequence>MNPEWQQMLIEDLNAKLLQRAELIGHYEELEELLKFHKTNSTFEYSLAIKLEQLDQVIQNNVSSDQKIKTLIKERESLYQELNKRIEEQTLLVFEQYMTNWISDFKGFRVIHGEEKYQQLLLEQQQQIQGMIYTQYKKKIQGIIQIYQQFNQIDKAIQYNIQYVDNDLSNQLNQQQQQQQQQNKTNQSILQKKDDTLQLSYIIQQTDLSKQIIYLSQDDSLIQHMDEFNNIITKSSYPIKLQTISEEQLLNKNHSIRQHQHSKTIFSNKHSTAQISPQMSKSYFFKDTPLKKSLTKGTLLLKKFSNKPSKREFDVFQHQNPTQLGYGLRMAQLAQDRIEFRNQLKPQIIDSSLLLSQILRVIIPKQIQGYLKKKPSKIQEKENNVPSLSYWPLQILTLNQGSIDLLFHSQDHMMDWYNGSSIQKHIHHLRSDSGDLETNLVYVGMICITISIILLQFNERKAAINSYRLQYARQNCISLTPFQESNPQDLIHITGQLMTDELVTDKEFGVSQINCVKLYRNVEMYQWVIEDKQKEQQWVDHYVENIFGYNNDKSKWIINSETFLNTSVKLHQFELPEDMKNKLDTPLETVKLNQANVQILQQRYKDRGFSRFLLQNDYIYMHQVEDQIINGDLRICFKQVICSDATIVAKGIMNSLLIWQFEDSYNQTISRDNKGEEKSCCYIQLHNDSKPIKEIYLIFQGLLTPEECLQKIVNENALYYWVYRSIGYILIAVGSIILLSPASQLPQLIPTNQLSGFGFIIYGFLCAIPITIFSICFCWLYYRPKIGLLMLLISLMIGCSIFYYGYKNQ</sequence>